<dbReference type="Pfam" id="PF08241">
    <property type="entry name" value="Methyltransf_11"/>
    <property type="match status" value="1"/>
</dbReference>
<evidence type="ECO:0000313" key="4">
    <source>
        <dbReference type="EMBL" id="RCI08708.1"/>
    </source>
</evidence>
<dbReference type="STRING" id="1330021.A0A367L2S0"/>
<feature type="domain" description="Methyltransferase type 11" evidence="2">
    <location>
        <begin position="278"/>
        <end position="364"/>
    </location>
</feature>
<dbReference type="Proteomes" id="UP000253664">
    <property type="component" value="Unassembled WGS sequence"/>
</dbReference>
<dbReference type="OrthoDB" id="540004at2759"/>
<gene>
    <name evidence="4" type="ORF">L249_4819</name>
</gene>
<dbReference type="EMBL" id="LKCN02000018">
    <property type="protein sequence ID" value="RCI08708.1"/>
    <property type="molecule type" value="Genomic_DNA"/>
</dbReference>
<evidence type="ECO:0000259" key="3">
    <source>
        <dbReference type="Pfam" id="PF13649"/>
    </source>
</evidence>
<organism evidence="4 5">
    <name type="scientific">Ophiocordyceps polyrhachis-furcata BCC 54312</name>
    <dbReference type="NCBI Taxonomy" id="1330021"/>
    <lineage>
        <taxon>Eukaryota</taxon>
        <taxon>Fungi</taxon>
        <taxon>Dikarya</taxon>
        <taxon>Ascomycota</taxon>
        <taxon>Pezizomycotina</taxon>
        <taxon>Sordariomycetes</taxon>
        <taxon>Hypocreomycetidae</taxon>
        <taxon>Hypocreales</taxon>
        <taxon>Ophiocordycipitaceae</taxon>
        <taxon>Ophiocordyceps</taxon>
    </lineage>
</organism>
<proteinExistence type="predicted"/>
<dbReference type="InterPro" id="IPR013216">
    <property type="entry name" value="Methyltransf_11"/>
</dbReference>
<dbReference type="InterPro" id="IPR029063">
    <property type="entry name" value="SAM-dependent_MTases_sf"/>
</dbReference>
<keyword evidence="1" id="KW-0808">Transferase</keyword>
<evidence type="ECO:0000256" key="1">
    <source>
        <dbReference type="ARBA" id="ARBA00022679"/>
    </source>
</evidence>
<protein>
    <submittedName>
        <fullName evidence="4">Uncharacterized protein</fullName>
    </submittedName>
</protein>
<sequence length="493" mass="54118">MDDVFQAERIFDDIGHSYETAYGNNPGLDSLLARVGQHVSPDASVLDVGCGTGQPVSAYFAGKGCAVTGIDVSQVMVDLCRSKIKGSFIKADMTTFEPEGKKKFHVVLAIFSMLQMPYSNVCSMVYRLASFLRPDGLLCLGTLTAEFVRGIIDDHHDRDPTGDYIEGVLAPFMGKTVRITALSEAAWLRIVKQAGLSIKSAEHASVQPDDPSALEEKHFFIIAQRQHLHPLLGPYPLPLQPPAPHRLDQAGWQPLAERFIRSELPAVLEAVKDNKEVLDVGSGHGELPMAIAKRVGKAYAIEPNSDRSKLLVDKGKGSNVHIATGTAEALPYADKTFDAVVAMWILHYVDDVEKSLSEMTRVVDREAPEARIVIVQGAPYNEAVDMINAVCGPIVDKIDHQGYFLSKACHVFRARGFGDIALEPVNVTCAFPEEELSVRCSTAAEVLANFWYCSHAKVEDMKKAFIPVLERHFKYKPFEVGDQAVMLVARPSL</sequence>
<feature type="domain" description="Methyltransferase" evidence="3">
    <location>
        <begin position="45"/>
        <end position="136"/>
    </location>
</feature>
<keyword evidence="5" id="KW-1185">Reference proteome</keyword>
<dbReference type="GO" id="GO:0008757">
    <property type="term" value="F:S-adenosylmethionine-dependent methyltransferase activity"/>
    <property type="evidence" value="ECO:0007669"/>
    <property type="project" value="InterPro"/>
</dbReference>
<dbReference type="PANTHER" id="PTHR43861">
    <property type="entry name" value="TRANS-ACONITATE 2-METHYLTRANSFERASE-RELATED"/>
    <property type="match status" value="1"/>
</dbReference>
<dbReference type="Pfam" id="PF13649">
    <property type="entry name" value="Methyltransf_25"/>
    <property type="match status" value="1"/>
</dbReference>
<evidence type="ECO:0000259" key="2">
    <source>
        <dbReference type="Pfam" id="PF08241"/>
    </source>
</evidence>
<comment type="caution">
    <text evidence="4">The sequence shown here is derived from an EMBL/GenBank/DDBJ whole genome shotgun (WGS) entry which is preliminary data.</text>
</comment>
<reference evidence="4 5" key="1">
    <citation type="journal article" date="2015" name="BMC Genomics">
        <title>Insights from the genome of Ophiocordyceps polyrhachis-furcata to pathogenicity and host specificity in insect fungi.</title>
        <authorList>
            <person name="Wichadakul D."/>
            <person name="Kobmoo N."/>
            <person name="Ingsriswang S."/>
            <person name="Tangphatsornruang S."/>
            <person name="Chantasingh D."/>
            <person name="Luangsa-ard J.J."/>
            <person name="Eurwilaichitr L."/>
        </authorList>
    </citation>
    <scope>NUCLEOTIDE SEQUENCE [LARGE SCALE GENOMIC DNA]</scope>
    <source>
        <strain evidence="4 5">BCC 54312</strain>
    </source>
</reference>
<dbReference type="AlphaFoldDB" id="A0A367L2S0"/>
<dbReference type="SUPFAM" id="SSF53335">
    <property type="entry name" value="S-adenosyl-L-methionine-dependent methyltransferases"/>
    <property type="match status" value="2"/>
</dbReference>
<accession>A0A367L2S0</accession>
<dbReference type="Gene3D" id="3.40.50.150">
    <property type="entry name" value="Vaccinia Virus protein VP39"/>
    <property type="match status" value="2"/>
</dbReference>
<dbReference type="InterPro" id="IPR041698">
    <property type="entry name" value="Methyltransf_25"/>
</dbReference>
<name>A0A367L2S0_9HYPO</name>
<evidence type="ECO:0000313" key="5">
    <source>
        <dbReference type="Proteomes" id="UP000253664"/>
    </source>
</evidence>
<dbReference type="CDD" id="cd02440">
    <property type="entry name" value="AdoMet_MTases"/>
    <property type="match status" value="2"/>
</dbReference>